<dbReference type="eggNOG" id="COG0845">
    <property type="taxonomic scope" value="Bacteria"/>
</dbReference>
<keyword evidence="2 3" id="KW-0175">Coiled coil</keyword>
<dbReference type="PANTHER" id="PTHR32347">
    <property type="entry name" value="EFFLUX SYSTEM COMPONENT YKNX-RELATED"/>
    <property type="match status" value="1"/>
</dbReference>
<protein>
    <recommendedName>
        <fullName evidence="4">Multidrug resistance protein MdtA-like barrel-sandwich hybrid domain-containing protein</fullName>
    </recommendedName>
</protein>
<dbReference type="Gene3D" id="2.40.30.170">
    <property type="match status" value="1"/>
</dbReference>
<dbReference type="EMBL" id="ADLW01000004">
    <property type="protein sequence ID" value="EGK04099.1"/>
    <property type="molecule type" value="Genomic_DNA"/>
</dbReference>
<comment type="caution">
    <text evidence="5">The sequence shown here is derived from an EMBL/GenBank/DDBJ whole genome shotgun (WGS) entry which is preliminary data.</text>
</comment>
<feature type="coiled-coil region" evidence="3">
    <location>
        <begin position="97"/>
        <end position="141"/>
    </location>
</feature>
<evidence type="ECO:0000313" key="5">
    <source>
        <dbReference type="EMBL" id="EGK04099.1"/>
    </source>
</evidence>
<reference evidence="5 6" key="1">
    <citation type="submission" date="2011-04" db="EMBL/GenBank/DDBJ databases">
        <title>The Genome Sequence of Dysgonomonas mossii DSM 22836.</title>
        <authorList>
            <consortium name="The Broad Institute Genome Sequencing Platform"/>
            <person name="Earl A."/>
            <person name="Ward D."/>
            <person name="Feldgarden M."/>
            <person name="Gevers D."/>
            <person name="Pudlo N."/>
            <person name="Martens E."/>
            <person name="Allen-Vercoe E."/>
            <person name="Young S.K."/>
            <person name="Zeng Q."/>
            <person name="Gargeya S."/>
            <person name="Fitzgerald M."/>
            <person name="Haas B."/>
            <person name="Abouelleil A."/>
            <person name="Alvarado L."/>
            <person name="Arachchi H.M."/>
            <person name="Berlin A."/>
            <person name="Brown A."/>
            <person name="Chapman S.B."/>
            <person name="Chen Z."/>
            <person name="Dunbar C."/>
            <person name="Freedman E."/>
            <person name="Gearin G."/>
            <person name="Gellesch M."/>
            <person name="Goldberg J."/>
            <person name="Griggs A."/>
            <person name="Gujja S."/>
            <person name="Heiman D."/>
            <person name="Howarth C."/>
            <person name="Larson L."/>
            <person name="Lui A."/>
            <person name="MacDonald P.J.P."/>
            <person name="Mehta T."/>
            <person name="Montmayeur A."/>
            <person name="Murphy C."/>
            <person name="Neiman D."/>
            <person name="Pearson M."/>
            <person name="Priest M."/>
            <person name="Roberts A."/>
            <person name="Saif S."/>
            <person name="Shea T."/>
            <person name="Shenoy N."/>
            <person name="Sisk P."/>
            <person name="Stolte C."/>
            <person name="Sykes S."/>
            <person name="Yandava C."/>
            <person name="Wortman J."/>
            <person name="Nusbaum C."/>
            <person name="Birren B."/>
        </authorList>
    </citation>
    <scope>NUCLEOTIDE SEQUENCE [LARGE SCALE GENOMIC DNA]</scope>
    <source>
        <strain evidence="5 6">DSM 22836</strain>
    </source>
</reference>
<dbReference type="RefSeq" id="WP_006842498.1">
    <property type="nucleotide sequence ID" value="NZ_AQWJ01000002.1"/>
</dbReference>
<evidence type="ECO:0000313" key="6">
    <source>
        <dbReference type="Proteomes" id="UP000006420"/>
    </source>
</evidence>
<evidence type="ECO:0000259" key="4">
    <source>
        <dbReference type="Pfam" id="PF25917"/>
    </source>
</evidence>
<dbReference type="Proteomes" id="UP000006420">
    <property type="component" value="Unassembled WGS sequence"/>
</dbReference>
<dbReference type="GO" id="GO:0030313">
    <property type="term" value="C:cell envelope"/>
    <property type="evidence" value="ECO:0007669"/>
    <property type="project" value="UniProtKB-SubCell"/>
</dbReference>
<dbReference type="Gene3D" id="2.40.50.100">
    <property type="match status" value="1"/>
</dbReference>
<evidence type="ECO:0000256" key="1">
    <source>
        <dbReference type="ARBA" id="ARBA00004196"/>
    </source>
</evidence>
<dbReference type="GeneID" id="78081796"/>
<keyword evidence="6" id="KW-1185">Reference proteome</keyword>
<dbReference type="PANTHER" id="PTHR32347:SF23">
    <property type="entry name" value="BLL5650 PROTEIN"/>
    <property type="match status" value="1"/>
</dbReference>
<dbReference type="STRING" id="742767.HMPREF9456_01127"/>
<name>F8WYS6_9BACT</name>
<dbReference type="Pfam" id="PF25917">
    <property type="entry name" value="BSH_RND"/>
    <property type="match status" value="1"/>
</dbReference>
<evidence type="ECO:0000256" key="3">
    <source>
        <dbReference type="SAM" id="Coils"/>
    </source>
</evidence>
<dbReference type="HOGENOM" id="CLU_018816_6_3_10"/>
<dbReference type="OrthoDB" id="9778236at2"/>
<dbReference type="InterPro" id="IPR050465">
    <property type="entry name" value="UPF0194_transport"/>
</dbReference>
<dbReference type="AlphaFoldDB" id="F8WYS6"/>
<evidence type="ECO:0000256" key="2">
    <source>
        <dbReference type="ARBA" id="ARBA00023054"/>
    </source>
</evidence>
<comment type="subcellular location">
    <subcellularLocation>
        <location evidence="1">Cell envelope</location>
    </subcellularLocation>
</comment>
<organism evidence="5 6">
    <name type="scientific">Dysgonomonas mossii DSM 22836</name>
    <dbReference type="NCBI Taxonomy" id="742767"/>
    <lineage>
        <taxon>Bacteria</taxon>
        <taxon>Pseudomonadati</taxon>
        <taxon>Bacteroidota</taxon>
        <taxon>Bacteroidia</taxon>
        <taxon>Bacteroidales</taxon>
        <taxon>Dysgonomonadaceae</taxon>
        <taxon>Dysgonomonas</taxon>
    </lineage>
</organism>
<gene>
    <name evidence="5" type="ORF">HMPREF9456_01127</name>
</gene>
<dbReference type="SUPFAM" id="SSF111369">
    <property type="entry name" value="HlyD-like secretion proteins"/>
    <property type="match status" value="1"/>
</dbReference>
<dbReference type="InterPro" id="IPR058625">
    <property type="entry name" value="MdtA-like_BSH"/>
</dbReference>
<accession>F8WYS6</accession>
<proteinExistence type="predicted"/>
<sequence>MKTIKNIVYASIILLLTACGKGNGDYDASGVFETTEVIVSAEANGKIMQLNFIEGQQVEQGRPLGYIDTVQLYLKKMQLLTNTSAVKSGRVDIPRQIAAIKQQIATQKNEQKRFENLVKANAANQKQLDDINAQILVLERQLTAQTELLENSNKNISEQSSGLGVQVAQINDQIQKSIISSPINGTILSKYAEQGELATQGRALFKVADIEHMFLRAYITASQLTQVKIGQAVKVYADFGGKEMKEYSGTITWISDKSEFTPKTIQTRDERANLVYAVKVAVKNDGYLKYGMYGELKLN</sequence>
<feature type="domain" description="Multidrug resistance protein MdtA-like barrel-sandwich hybrid" evidence="4">
    <location>
        <begin position="37"/>
        <end position="207"/>
    </location>
</feature>
<dbReference type="PROSITE" id="PS51257">
    <property type="entry name" value="PROKAR_LIPOPROTEIN"/>
    <property type="match status" value="1"/>
</dbReference>